<evidence type="ECO:0000259" key="7">
    <source>
        <dbReference type="Pfam" id="PF00692"/>
    </source>
</evidence>
<evidence type="ECO:0000256" key="3">
    <source>
        <dbReference type="ARBA" id="ARBA00011233"/>
    </source>
</evidence>
<dbReference type="GO" id="GO:0000287">
    <property type="term" value="F:magnesium ion binding"/>
    <property type="evidence" value="ECO:0007669"/>
    <property type="project" value="UniProtKB-UniRule"/>
</dbReference>
<keyword evidence="4 6" id="KW-0378">Hydrolase</keyword>
<dbReference type="Gene3D" id="2.70.40.10">
    <property type="match status" value="1"/>
</dbReference>
<evidence type="ECO:0000256" key="4">
    <source>
        <dbReference type="ARBA" id="ARBA00022801"/>
    </source>
</evidence>
<dbReference type="GO" id="GO:0006226">
    <property type="term" value="P:dUMP biosynthetic process"/>
    <property type="evidence" value="ECO:0007669"/>
    <property type="project" value="UniProtKB-UniRule"/>
</dbReference>
<keyword evidence="6" id="KW-0479">Metal-binding</keyword>
<comment type="cofactor">
    <cofactor evidence="6">
        <name>Mg(2+)</name>
        <dbReference type="ChEBI" id="CHEBI:18420"/>
    </cofactor>
</comment>
<comment type="similarity">
    <text evidence="2 6">Belongs to the dUTPase family.</text>
</comment>
<dbReference type="EC" id="3.6.1.23" evidence="6"/>
<organism evidence="8 9">
    <name type="scientific">Sanghuangporus baumii</name>
    <name type="common">Phellinus baumii</name>
    <dbReference type="NCBI Taxonomy" id="108892"/>
    <lineage>
        <taxon>Eukaryota</taxon>
        <taxon>Fungi</taxon>
        <taxon>Dikarya</taxon>
        <taxon>Basidiomycota</taxon>
        <taxon>Agaricomycotina</taxon>
        <taxon>Agaricomycetes</taxon>
        <taxon>Hymenochaetales</taxon>
        <taxon>Hymenochaetaceae</taxon>
        <taxon>Sanghuangporus</taxon>
    </lineage>
</organism>
<keyword evidence="9" id="KW-1185">Reference proteome</keyword>
<reference evidence="8" key="1">
    <citation type="submission" date="2016-06" db="EMBL/GenBank/DDBJ databases">
        <title>Draft Genome sequence of the fungus Inonotus baumii.</title>
        <authorList>
            <person name="Zhu H."/>
            <person name="Lin W."/>
        </authorList>
    </citation>
    <scope>NUCLEOTIDE SEQUENCE</scope>
    <source>
        <strain evidence="8">821</strain>
    </source>
</reference>
<feature type="domain" description="dUTPase-like" evidence="7">
    <location>
        <begin position="11"/>
        <end position="102"/>
    </location>
</feature>
<dbReference type="AlphaFoldDB" id="A0A9Q5N4F6"/>
<comment type="caution">
    <text evidence="8">The sequence shown here is derived from an EMBL/GenBank/DDBJ whole genome shotgun (WGS) entry which is preliminary data.</text>
</comment>
<dbReference type="OrthoDB" id="419889at2759"/>
<dbReference type="PANTHER" id="PTHR11241">
    <property type="entry name" value="DEOXYURIDINE 5'-TRIPHOSPHATE NUCLEOTIDOHYDROLASE"/>
    <property type="match status" value="1"/>
</dbReference>
<dbReference type="GO" id="GO:0046081">
    <property type="term" value="P:dUTP catabolic process"/>
    <property type="evidence" value="ECO:0007669"/>
    <property type="project" value="UniProtKB-UniRule"/>
</dbReference>
<evidence type="ECO:0000256" key="1">
    <source>
        <dbReference type="ARBA" id="ARBA00005142"/>
    </source>
</evidence>
<comment type="pathway">
    <text evidence="1 6">Pyrimidine metabolism; dUMP biosynthesis; dUMP from dCTP (dUTP route): step 2/2.</text>
</comment>
<comment type="subunit">
    <text evidence="3 6">Homotrimer.</text>
</comment>
<comment type="function">
    <text evidence="6">Involved in nucleotide metabolism via production of dUMP, the immediate precursor of thymidine nucleotides, and decreases the intracellular concentration of dUTP so that uracil cannot be incorporated into DNA.</text>
</comment>
<dbReference type="EMBL" id="LNZH02000215">
    <property type="protein sequence ID" value="OCB84363.1"/>
    <property type="molecule type" value="Genomic_DNA"/>
</dbReference>
<dbReference type="Proteomes" id="UP000757232">
    <property type="component" value="Unassembled WGS sequence"/>
</dbReference>
<gene>
    <name evidence="8" type="ORF">A7U60_g8347</name>
</gene>
<accession>A0A9Q5N4F6</accession>
<dbReference type="CDD" id="cd07557">
    <property type="entry name" value="trimeric_dUTPase"/>
    <property type="match status" value="1"/>
</dbReference>
<dbReference type="PANTHER" id="PTHR11241:SF0">
    <property type="entry name" value="DEOXYURIDINE 5'-TRIPHOSPHATE NUCLEOTIDOHYDROLASE"/>
    <property type="match status" value="1"/>
</dbReference>
<sequence length="112" mass="12300">MRPNLHVCVKYSAEKKVVPAKSKALIDTQISIAVPKGCYGRVAPRSGLGAGVIDSDYRGIVFVLLFNHSDSDFEIVEGDRVAQLIIEKIETPDVVEVNKPRIERAHADDTPD</sequence>
<evidence type="ECO:0000256" key="2">
    <source>
        <dbReference type="ARBA" id="ARBA00006581"/>
    </source>
</evidence>
<dbReference type="InterPro" id="IPR036157">
    <property type="entry name" value="dUTPase-like_sf"/>
</dbReference>
<proteinExistence type="inferred from homology"/>
<comment type="catalytic activity">
    <reaction evidence="6">
        <text>dUTP + H2O = dUMP + diphosphate + H(+)</text>
        <dbReference type="Rhea" id="RHEA:10248"/>
        <dbReference type="ChEBI" id="CHEBI:15377"/>
        <dbReference type="ChEBI" id="CHEBI:15378"/>
        <dbReference type="ChEBI" id="CHEBI:33019"/>
        <dbReference type="ChEBI" id="CHEBI:61555"/>
        <dbReference type="ChEBI" id="CHEBI:246422"/>
        <dbReference type="EC" id="3.6.1.23"/>
    </reaction>
</comment>
<evidence type="ECO:0000313" key="8">
    <source>
        <dbReference type="EMBL" id="OCB84363.1"/>
    </source>
</evidence>
<keyword evidence="6" id="KW-0460">Magnesium</keyword>
<name>A0A9Q5N4F6_SANBA</name>
<dbReference type="InterPro" id="IPR029054">
    <property type="entry name" value="dUTPase-like"/>
</dbReference>
<dbReference type="SUPFAM" id="SSF51283">
    <property type="entry name" value="dUTPase-like"/>
    <property type="match status" value="1"/>
</dbReference>
<protein>
    <recommendedName>
        <fullName evidence="6">Deoxyuridine 5'-triphosphate nucleotidohydrolase</fullName>
        <shortName evidence="6">dUTPase</shortName>
        <ecNumber evidence="6">3.6.1.23</ecNumber>
    </recommendedName>
    <alternativeName>
        <fullName evidence="6">dUTP pyrophosphatase</fullName>
    </alternativeName>
</protein>
<dbReference type="GO" id="GO:0004170">
    <property type="term" value="F:dUTP diphosphatase activity"/>
    <property type="evidence" value="ECO:0007669"/>
    <property type="project" value="UniProtKB-UniRule"/>
</dbReference>
<dbReference type="InterPro" id="IPR033704">
    <property type="entry name" value="dUTPase_trimeric"/>
</dbReference>
<evidence type="ECO:0000256" key="5">
    <source>
        <dbReference type="ARBA" id="ARBA00023080"/>
    </source>
</evidence>
<dbReference type="Pfam" id="PF00692">
    <property type="entry name" value="dUTPase"/>
    <property type="match status" value="1"/>
</dbReference>
<dbReference type="InterPro" id="IPR008181">
    <property type="entry name" value="dUTPase"/>
</dbReference>
<keyword evidence="5 6" id="KW-0546">Nucleotide metabolism</keyword>
<evidence type="ECO:0000313" key="9">
    <source>
        <dbReference type="Proteomes" id="UP000757232"/>
    </source>
</evidence>
<evidence type="ECO:0000256" key="6">
    <source>
        <dbReference type="RuleBase" id="RU367024"/>
    </source>
</evidence>